<dbReference type="RefSeq" id="XP_018146206.1">
    <property type="nucleotide sequence ID" value="XM_018289823.1"/>
</dbReference>
<comment type="cofactor">
    <cofactor evidence="1 8">
        <name>heme</name>
        <dbReference type="ChEBI" id="CHEBI:30413"/>
    </cofactor>
</comment>
<feature type="transmembrane region" description="Helical" evidence="10">
    <location>
        <begin position="284"/>
        <end position="313"/>
    </location>
</feature>
<keyword evidence="5 9" id="KW-0560">Oxidoreductase</keyword>
<dbReference type="Pfam" id="PF00067">
    <property type="entry name" value="p450"/>
    <property type="match status" value="1"/>
</dbReference>
<feature type="binding site" description="axial binding residue" evidence="8">
    <location>
        <position position="427"/>
    </location>
    <ligand>
        <name>heme</name>
        <dbReference type="ChEBI" id="CHEBI:30413"/>
    </ligand>
    <ligandPart>
        <name>Fe</name>
        <dbReference type="ChEBI" id="CHEBI:18248"/>
    </ligandPart>
</feature>
<dbReference type="KEGG" id="pchm:VFPPC_11721"/>
<evidence type="ECO:0000256" key="2">
    <source>
        <dbReference type="ARBA" id="ARBA00010617"/>
    </source>
</evidence>
<keyword evidence="12" id="KW-1185">Reference proteome</keyword>
<dbReference type="GO" id="GO:0004497">
    <property type="term" value="F:monooxygenase activity"/>
    <property type="evidence" value="ECO:0007669"/>
    <property type="project" value="UniProtKB-KW"/>
</dbReference>
<dbReference type="InterPro" id="IPR017972">
    <property type="entry name" value="Cyt_P450_CS"/>
</dbReference>
<keyword evidence="3 8" id="KW-0349">Heme</keyword>
<keyword evidence="10" id="KW-1133">Transmembrane helix</keyword>
<evidence type="ECO:0000256" key="1">
    <source>
        <dbReference type="ARBA" id="ARBA00001971"/>
    </source>
</evidence>
<dbReference type="InterPro" id="IPR036396">
    <property type="entry name" value="Cyt_P450_sf"/>
</dbReference>
<evidence type="ECO:0000256" key="5">
    <source>
        <dbReference type="ARBA" id="ARBA00023002"/>
    </source>
</evidence>
<organism evidence="11 12">
    <name type="scientific">Pochonia chlamydosporia 170</name>
    <dbReference type="NCBI Taxonomy" id="1380566"/>
    <lineage>
        <taxon>Eukaryota</taxon>
        <taxon>Fungi</taxon>
        <taxon>Dikarya</taxon>
        <taxon>Ascomycota</taxon>
        <taxon>Pezizomycotina</taxon>
        <taxon>Sordariomycetes</taxon>
        <taxon>Hypocreomycetidae</taxon>
        <taxon>Hypocreales</taxon>
        <taxon>Clavicipitaceae</taxon>
        <taxon>Pochonia</taxon>
    </lineage>
</organism>
<evidence type="ECO:0000256" key="4">
    <source>
        <dbReference type="ARBA" id="ARBA00022723"/>
    </source>
</evidence>
<evidence type="ECO:0000256" key="9">
    <source>
        <dbReference type="RuleBase" id="RU000461"/>
    </source>
</evidence>
<dbReference type="GO" id="GO:0020037">
    <property type="term" value="F:heme binding"/>
    <property type="evidence" value="ECO:0007669"/>
    <property type="project" value="InterPro"/>
</dbReference>
<evidence type="ECO:0000256" key="10">
    <source>
        <dbReference type="SAM" id="Phobius"/>
    </source>
</evidence>
<feature type="transmembrane region" description="Helical" evidence="10">
    <location>
        <begin position="6"/>
        <end position="26"/>
    </location>
</feature>
<dbReference type="STRING" id="1380566.A0A179FXG5"/>
<dbReference type="AlphaFoldDB" id="A0A179FXG5"/>
<dbReference type="EMBL" id="LSBJ02000002">
    <property type="protein sequence ID" value="OAQ69669.1"/>
    <property type="molecule type" value="Genomic_DNA"/>
</dbReference>
<keyword evidence="10" id="KW-0472">Membrane</keyword>
<dbReference type="PRINTS" id="PR00463">
    <property type="entry name" value="EP450I"/>
</dbReference>
<comment type="similarity">
    <text evidence="2 9">Belongs to the cytochrome P450 family.</text>
</comment>
<evidence type="ECO:0000256" key="7">
    <source>
        <dbReference type="ARBA" id="ARBA00023033"/>
    </source>
</evidence>
<dbReference type="InterPro" id="IPR050364">
    <property type="entry name" value="Cytochrome_P450_fung"/>
</dbReference>
<dbReference type="OrthoDB" id="1470350at2759"/>
<evidence type="ECO:0000313" key="11">
    <source>
        <dbReference type="EMBL" id="OAQ69669.1"/>
    </source>
</evidence>
<dbReference type="CDD" id="cd11065">
    <property type="entry name" value="CYP64-like"/>
    <property type="match status" value="1"/>
</dbReference>
<dbReference type="PRINTS" id="PR00385">
    <property type="entry name" value="P450"/>
</dbReference>
<name>A0A179FXG5_METCM</name>
<dbReference type="GeneID" id="28853817"/>
<dbReference type="InterPro" id="IPR001128">
    <property type="entry name" value="Cyt_P450"/>
</dbReference>
<comment type="caution">
    <text evidence="11">The sequence shown here is derived from an EMBL/GenBank/DDBJ whole genome shotgun (WGS) entry which is preliminary data.</text>
</comment>
<dbReference type="PANTHER" id="PTHR46300:SF1">
    <property type="entry name" value="P450, PUTATIVE (EUROFUNG)-RELATED"/>
    <property type="match status" value="1"/>
</dbReference>
<evidence type="ECO:0000256" key="8">
    <source>
        <dbReference type="PIRSR" id="PIRSR602401-1"/>
    </source>
</evidence>
<dbReference type="GO" id="GO:0005506">
    <property type="term" value="F:iron ion binding"/>
    <property type="evidence" value="ECO:0007669"/>
    <property type="project" value="InterPro"/>
</dbReference>
<sequence length="534" mass="60915">MAVLVSQFNAKTALAVGVLMILVSVVKQYRSRRRMPPGPRPLPLIGNIHQIPKSYPWLGYTDMFKRYGPLVTMQFGPQQAIMIGSIEAARDLLDKRNTIYSSRPRAPMIQECISKNLRILFLPYGDRWRAYHKLHASVLNVRVSEAYRPLHDLESRQLLLELSEADAGELFPSHFFRYSASLIYSLAYGIRLPKGVEPELKVAYQVMEELNQVFLRTWLVDILPWINVLPKALAPWKRVADRMHEFESSFLRSLVVSAEQKPGWNWCKNMLAMKESKNMPRTELGYILGVLYEAGSDTTAIALSVFVMAMILYPSVASKAQEELDRVVGPDRMPTFGDLDDLPYIHAIVKETLRWRPVIPGGIPHAVTEDDEYKGYHIPKGSMIIPNLWAMAMDEQVFKQAEHFVPERWIENPSLPLFPFGFGRRVCPGQHVGKNSLLINTARMLWAYNFEHAYEVKDGLQVQCPVDAMAFTSSFNSQPLPFKASIIARGAKVHEVMQREWKLTEKDHLVHLEHLQAKMESMARQSAQDVAGQS</sequence>
<dbReference type="Gene3D" id="1.10.630.10">
    <property type="entry name" value="Cytochrome P450"/>
    <property type="match status" value="1"/>
</dbReference>
<keyword evidence="4 8" id="KW-0479">Metal-binding</keyword>
<dbReference type="GO" id="GO:0016705">
    <property type="term" value="F:oxidoreductase activity, acting on paired donors, with incorporation or reduction of molecular oxygen"/>
    <property type="evidence" value="ECO:0007669"/>
    <property type="project" value="InterPro"/>
</dbReference>
<keyword evidence="10" id="KW-0812">Transmembrane</keyword>
<evidence type="ECO:0000256" key="3">
    <source>
        <dbReference type="ARBA" id="ARBA00022617"/>
    </source>
</evidence>
<dbReference type="InterPro" id="IPR002401">
    <property type="entry name" value="Cyt_P450_E_grp-I"/>
</dbReference>
<dbReference type="PROSITE" id="PS00086">
    <property type="entry name" value="CYTOCHROME_P450"/>
    <property type="match status" value="1"/>
</dbReference>
<gene>
    <name evidence="11" type="ORF">VFPPC_11721</name>
</gene>
<proteinExistence type="inferred from homology"/>
<accession>A0A179FXG5</accession>
<dbReference type="Proteomes" id="UP000078397">
    <property type="component" value="Unassembled WGS sequence"/>
</dbReference>
<dbReference type="SUPFAM" id="SSF48264">
    <property type="entry name" value="Cytochrome P450"/>
    <property type="match status" value="1"/>
</dbReference>
<evidence type="ECO:0000313" key="12">
    <source>
        <dbReference type="Proteomes" id="UP000078397"/>
    </source>
</evidence>
<evidence type="ECO:0000256" key="6">
    <source>
        <dbReference type="ARBA" id="ARBA00023004"/>
    </source>
</evidence>
<dbReference type="PANTHER" id="PTHR46300">
    <property type="entry name" value="P450, PUTATIVE (EUROFUNG)-RELATED-RELATED"/>
    <property type="match status" value="1"/>
</dbReference>
<reference evidence="11 12" key="1">
    <citation type="journal article" date="2016" name="PLoS Pathog.">
        <title>Biosynthesis of antibiotic leucinostatins in bio-control fungus Purpureocillium lilacinum and their inhibition on phytophthora revealed by genome mining.</title>
        <authorList>
            <person name="Wang G."/>
            <person name="Liu Z."/>
            <person name="Lin R."/>
            <person name="Li E."/>
            <person name="Mao Z."/>
            <person name="Ling J."/>
            <person name="Yang Y."/>
            <person name="Yin W.B."/>
            <person name="Xie B."/>
        </authorList>
    </citation>
    <scope>NUCLEOTIDE SEQUENCE [LARGE SCALE GENOMIC DNA]</scope>
    <source>
        <strain evidence="11">170</strain>
    </source>
</reference>
<protein>
    <submittedName>
        <fullName evidence="11">Cytochrome P450</fullName>
    </submittedName>
</protein>
<keyword evidence="7 9" id="KW-0503">Monooxygenase</keyword>
<keyword evidence="6 8" id="KW-0408">Iron</keyword>